<comment type="caution">
    <text evidence="1">The sequence shown here is derived from an EMBL/GenBank/DDBJ whole genome shotgun (WGS) entry which is preliminary data.</text>
</comment>
<evidence type="ECO:0000313" key="1">
    <source>
        <dbReference type="EMBL" id="RJY17615.1"/>
    </source>
</evidence>
<evidence type="ECO:0000313" key="2">
    <source>
        <dbReference type="Proteomes" id="UP000273022"/>
    </source>
</evidence>
<name>A0A3A6TX22_9GAMM</name>
<gene>
    <name evidence="1" type="ORF">D5R81_07900</name>
</gene>
<reference evidence="1 2" key="1">
    <citation type="submission" date="2018-09" db="EMBL/GenBank/DDBJ databases">
        <title>Phylogeny of the Shewanellaceae, and recommendation for two new genera, Pseudoshewanella and Parashewanella.</title>
        <authorList>
            <person name="Wang G."/>
        </authorList>
    </citation>
    <scope>NUCLEOTIDE SEQUENCE [LARGE SCALE GENOMIC DNA]</scope>
    <source>
        <strain evidence="1 2">KCTC 22492</strain>
    </source>
</reference>
<dbReference type="Proteomes" id="UP000273022">
    <property type="component" value="Unassembled WGS sequence"/>
</dbReference>
<keyword evidence="2" id="KW-1185">Reference proteome</keyword>
<dbReference type="AlphaFoldDB" id="A0A3A6TX22"/>
<dbReference type="EMBL" id="QYYH01000038">
    <property type="protein sequence ID" value="RJY17615.1"/>
    <property type="molecule type" value="Genomic_DNA"/>
</dbReference>
<protein>
    <recommendedName>
        <fullName evidence="3">Cytochrome oxidase assembly protein</fullName>
    </recommendedName>
</protein>
<dbReference type="RefSeq" id="WP_121853111.1">
    <property type="nucleotide sequence ID" value="NZ_CP037952.1"/>
</dbReference>
<accession>A0A3A6TX22</accession>
<sequence length="181" mass="20700">MNSPKKKNTKILFMLAAVFLIPVIAAKLVLNMNWYQGAATNKGELLPENLSYQNLLMENPNPEKWQLVYLLPTQCEQNCKQQLYLLHQTYLALGREQDRVIPLIATQPNSDLTALADYQFETAKASKALQQELQQQQIIIVDPIGKLVTRYPMQSDQQQLLLQGKAMMNDLRKMLKLSRVG</sequence>
<proteinExistence type="predicted"/>
<evidence type="ECO:0008006" key="3">
    <source>
        <dbReference type="Google" id="ProtNLM"/>
    </source>
</evidence>
<dbReference type="OrthoDB" id="9785445at2"/>
<organism evidence="1 2">
    <name type="scientific">Parashewanella spongiae</name>
    <dbReference type="NCBI Taxonomy" id="342950"/>
    <lineage>
        <taxon>Bacteria</taxon>
        <taxon>Pseudomonadati</taxon>
        <taxon>Pseudomonadota</taxon>
        <taxon>Gammaproteobacteria</taxon>
        <taxon>Alteromonadales</taxon>
        <taxon>Shewanellaceae</taxon>
        <taxon>Parashewanella</taxon>
    </lineage>
</organism>